<dbReference type="EMBL" id="DSKI01000571">
    <property type="protein sequence ID" value="HEB44207.1"/>
    <property type="molecule type" value="Genomic_DNA"/>
</dbReference>
<dbReference type="AlphaFoldDB" id="A0A7C1TA36"/>
<evidence type="ECO:0000259" key="1">
    <source>
        <dbReference type="Pfam" id="PF04830"/>
    </source>
</evidence>
<proteinExistence type="predicted"/>
<organism evidence="2">
    <name type="scientific">Agrobacterium albertimagni</name>
    <dbReference type="NCBI Taxonomy" id="147266"/>
    <lineage>
        <taxon>Bacteria</taxon>
        <taxon>Pseudomonadati</taxon>
        <taxon>Pseudomonadota</taxon>
        <taxon>Alphaproteobacteria</taxon>
        <taxon>Hyphomicrobiales</taxon>
        <taxon>Rhizobiaceae</taxon>
        <taxon>Rhizobium/Agrobacterium group</taxon>
        <taxon>Agrobacterium</taxon>
    </lineage>
</organism>
<gene>
    <name evidence="2" type="ORF">ENP70_11055</name>
</gene>
<evidence type="ECO:0000313" key="2">
    <source>
        <dbReference type="EMBL" id="HEB44207.1"/>
    </source>
</evidence>
<reference evidence="2" key="1">
    <citation type="journal article" date="2020" name="mSystems">
        <title>Genome- and Community-Level Interaction Insights into Carbon Utilization and Element Cycling Functions of Hydrothermarchaeota in Hydrothermal Sediment.</title>
        <authorList>
            <person name="Zhou Z."/>
            <person name="Liu Y."/>
            <person name="Xu W."/>
            <person name="Pan J."/>
            <person name="Luo Z.H."/>
            <person name="Li M."/>
        </authorList>
    </citation>
    <scope>NUCLEOTIDE SEQUENCE [LARGE SCALE GENOMIC DNA]</scope>
    <source>
        <strain evidence="2">SpSt-243</strain>
    </source>
</reference>
<dbReference type="Pfam" id="PF04830">
    <property type="entry name" value="DUF637"/>
    <property type="match status" value="1"/>
</dbReference>
<name>A0A7C1TA36_9HYPH</name>
<accession>A0A7C1TA36</accession>
<sequence length="251" mass="25800">MGISAFFAFVSGLTAGINLDTLIGTIPKDSILNEALISGLGGASPKLTLAGILNGAIDGAISSGLSSAVYGTDFLEGLSASMVRTLVNLTLADVQYEIGELGIVRDANGNIIRTNDAWEGSLPHAILHGIAGCAAGAALNGGQGCAAGAAGIDIKFPVDHPFNGAFINGSGVLNSIVTYVANGVAGAAIEEVANVYGHNAFAVEKLVAKAMINCLAAEAKGANRRFVGRRWYVDAPLRVERMRKLLQSCWI</sequence>
<dbReference type="InterPro" id="IPR006915">
    <property type="entry name" value="DUF637_hemagglutn_put"/>
</dbReference>
<feature type="domain" description="DUF637" evidence="1">
    <location>
        <begin position="12"/>
        <end position="151"/>
    </location>
</feature>
<protein>
    <recommendedName>
        <fullName evidence="1">DUF637 domain-containing protein</fullName>
    </recommendedName>
</protein>
<comment type="caution">
    <text evidence="2">The sequence shown here is derived from an EMBL/GenBank/DDBJ whole genome shotgun (WGS) entry which is preliminary data.</text>
</comment>